<keyword evidence="4" id="KW-0677">Repeat</keyword>
<evidence type="ECO:0000256" key="6">
    <source>
        <dbReference type="ARBA" id="ARBA00022989"/>
    </source>
</evidence>
<dbReference type="SMART" id="SM00112">
    <property type="entry name" value="CA"/>
    <property type="match status" value="12"/>
</dbReference>
<evidence type="ECO:0000259" key="12">
    <source>
        <dbReference type="PROSITE" id="PS50268"/>
    </source>
</evidence>
<dbReference type="PROSITE" id="PS50268">
    <property type="entry name" value="CADHERIN_2"/>
    <property type="match status" value="13"/>
</dbReference>
<dbReference type="CDD" id="cd11304">
    <property type="entry name" value="Cadherin_repeat"/>
    <property type="match status" value="12"/>
</dbReference>
<feature type="domain" description="Cadherin" evidence="12">
    <location>
        <begin position="827"/>
        <end position="932"/>
    </location>
</feature>
<keyword evidence="6 10" id="KW-1133">Transmembrane helix</keyword>
<gene>
    <name evidence="13" type="primary">Cad89D-L</name>
    <name evidence="13" type="ORF">Hamer_G020533</name>
</gene>
<feature type="region of interest" description="Disordered" evidence="9">
    <location>
        <begin position="489"/>
        <end position="641"/>
    </location>
</feature>
<dbReference type="GO" id="GO:0005886">
    <property type="term" value="C:plasma membrane"/>
    <property type="evidence" value="ECO:0007669"/>
    <property type="project" value="UniProtKB-SubCell"/>
</dbReference>
<evidence type="ECO:0000256" key="11">
    <source>
        <dbReference type="SAM" id="SignalP"/>
    </source>
</evidence>
<dbReference type="PANTHER" id="PTHR24026">
    <property type="entry name" value="FAT ATYPICAL CADHERIN-RELATED"/>
    <property type="match status" value="1"/>
</dbReference>
<dbReference type="PROSITE" id="PS00232">
    <property type="entry name" value="CADHERIN_1"/>
    <property type="match status" value="7"/>
</dbReference>
<dbReference type="InterPro" id="IPR015919">
    <property type="entry name" value="Cadherin-like_sf"/>
</dbReference>
<dbReference type="PANTHER" id="PTHR24026:SF133">
    <property type="entry name" value="CADHERIN-RELATED FAMILY MEMBER 2"/>
    <property type="match status" value="1"/>
</dbReference>
<proteinExistence type="predicted"/>
<dbReference type="Pfam" id="PF00028">
    <property type="entry name" value="Cadherin"/>
    <property type="match status" value="9"/>
</dbReference>
<evidence type="ECO:0000256" key="2">
    <source>
        <dbReference type="ARBA" id="ARBA00022692"/>
    </source>
</evidence>
<dbReference type="Gene3D" id="2.60.40.60">
    <property type="entry name" value="Cadherins"/>
    <property type="match status" value="13"/>
</dbReference>
<feature type="domain" description="Cadherin" evidence="12">
    <location>
        <begin position="1279"/>
        <end position="1388"/>
    </location>
</feature>
<feature type="compositionally biased region" description="Low complexity" evidence="9">
    <location>
        <begin position="2150"/>
        <end position="2162"/>
    </location>
</feature>
<dbReference type="GO" id="GO:0008104">
    <property type="term" value="P:intracellular protein localization"/>
    <property type="evidence" value="ECO:0007669"/>
    <property type="project" value="UniProtKB-ARBA"/>
</dbReference>
<dbReference type="SUPFAM" id="SSF49313">
    <property type="entry name" value="Cadherin-like"/>
    <property type="match status" value="12"/>
</dbReference>
<protein>
    <submittedName>
        <fullName evidence="13">Cadherin-89D-like</fullName>
    </submittedName>
</protein>
<sequence length="2196" mass="240092">MTSLNTRAALMLLLLLFNTGRCCEWDAGEELRRFVRVREDAPPGTTLLTINATHPHLLHLHQISQESSGMFGVVGEEGGVGRVVVGAPLQPLMLGPSPVTKLSLTCGNNQVAVQVTVYVEDVNDHAPVFVVKNITVTVDELTPVGLTILPEIRVTDEDKPNTANSEVQLELHMGNEGNYFTMADRKRGSITLAKPLDYDAGPKEFFLGVVAKDMGKPSLSSTSTITVVVVDADDLPPVFLHHLYLAKIAEHPGPDTGLSVHQEVLASPSPLSARDGDVGQNTSLRYTLVESPAAEHFTLDPDTGRLYLTKHLDREKLTDNTMTLHVRAEQVDNPRRVGSTVMEVMVEDVNDNLPQFTHDVYSISIVENLPSGFSVVQVSATDSDEGLNGAFNYHVVGGGGALAVNPLSGWLTVANHKLLDREESPVISLYVCANQIVPLVKSTSNESVTVPPSEVENVGTSRVKLQEGLDYEDTVTKISGELMEMDWHSETTENPSTETLGSTPRRQNSNTRATVPLLRQVTQPNHRQAPERESSFVSRRNRSKRQSFHTETETNISKENIKRAVSDQSSSRDIRRTLPRKEMHQQGYPASGQTISNIGKEYVDSRSQGSLNSRSIGPLASPVSFPNASSRPLPPEDTEKGKYIRQNVWQEVNNRSRREAGSEVQWIRSANLTAITGGLSNGAEVTTLLPDFESKSCAKIELKLLDANDNNPVFLPSNQYQFSITEDAQEGDIIGSVIAEDLDEGGNGEVTYKIQTRGNTTRSSLNDAITMDSVKGVLSLVSKLPPGQVTVFVEASDTPANPSETRTSLAIITIDVKATHSWEPRFVGAPFELWVGGDAPVGTSVGQVRVVDLPGPELLFDMFHSYSEGVPFAIEESSGIVAVLSPLQQYSQPIYDFEVVVTDGRSSLATNLTIHVAQSQRSTNRRDTIIQFTIQENLSGGVVGDVVAALRSMGARIAPDPQFELVSPEARHYFALAQDATLYTVAPLDYESHPNHTLVVVSARTSDIFYVHVQVEDVNDNAPQFNAVSYEGTIRENALPGTQVGILPTIHVVDRDKYPGSTYYLQLLGDSSPLFSIDSSTGHVTFVGEALDREVKEAYTLHLVARDDGNLTSTANLTITVEDINDNAPKFKPREPLISAKEDIEESSSRKLPDTSDLEYLADLERSLIRIPESLPIGSQVTQLTATDEDEKLFADIRFMITSEKSFSFTRVKNSPPVLHKTQKFSIDAKTGVVTVAGVLEADHFYLVNVSATDGGGLSSYTTVTVAVFDVNDHSPRFERPVYNFEVVEGEYLVGEVGKVVAYDQDMGNNAKIHYQIIFYKNTSEDHIFPFRVVETSGTILATGTVDREEREVYEFSVVATDLGDPQLSSSVLVHIDIIDINDHSPVFYGYEEVVNPQDTSVNISVEPFAAHVTPIYTAVVSENAPKNTIISKIFANDSDSSSSGNGIILYKLEGGEDKFAIDSKNGTVYTVGSLDYERWPEHNLTVLAQDLGSSPLTASALIMITVVDVKEDLTTRLFDREEYRILITENNNTPLLLVDVNVRDSFAGHRLHFQLADPEMTGTVAVDSHSGEVYLIASLDRETKDLYRFKEATETELLEYTVTSSAKASKTADPLLLLAVEEASKLLTNTSGQVIDTPARALPQRSARRKSSSVVVDGGEELGLEEVWVTVVVEDQNDNSPKFLPHGRPIVAAVPASAAYGHFVTRITAQDPDLGINGEVQYEILPGEGAQDATTKFTVDPTSGQVVVIGSLENEAGQMFGFDVRATDQQGAPTGRTAIANVFVHVLGAGGHLVMEVGATPRDVEPHLHHIQGMLTNVSGLDVRVQRIAPHIDGDAAHTTATDVYVYAVDPVTQSVVEAAQLHQALRGRKTQLRSLLPTGLQFKGIRMPMPSKQGHVLQTAELAILVGAVVVFLVTVTTITCLCYKQRKSRRKPMPLPPLMTASGIPVMPLAYPGPFAAPYTHMSDHSSADSTEAQELPPDHLHYHHDPGHYPQEIVHYPQDLAHYPHLPPRRRCGAHSYHSDHELQRSCGSERVSSHTDEDDTVPVCLHHAPSRKRRRGPQPGGGPLHGQAKRGPSRVGSPFQEEPSSSDLDERDHAPAQISIPKPPRCCAEDRQHTGINNLRTLPTVDCSLTSTRPHSPDSLERPTQSHNHSHSQSQAHIHTIPRTHLKRERTDQVGRNGGNKALLPSDVTEL</sequence>
<evidence type="ECO:0000256" key="10">
    <source>
        <dbReference type="SAM" id="Phobius"/>
    </source>
</evidence>
<keyword evidence="14" id="KW-1185">Reference proteome</keyword>
<feature type="domain" description="Cadherin" evidence="12">
    <location>
        <begin position="357"/>
        <end position="450"/>
    </location>
</feature>
<feature type="domain" description="Cadherin" evidence="12">
    <location>
        <begin position="716"/>
        <end position="826"/>
    </location>
</feature>
<feature type="compositionally biased region" description="Basic and acidic residues" evidence="9">
    <location>
        <begin position="1980"/>
        <end position="1991"/>
    </location>
</feature>
<feature type="transmembrane region" description="Helical" evidence="10">
    <location>
        <begin position="1904"/>
        <end position="1926"/>
    </location>
</feature>
<dbReference type="GO" id="GO:0009653">
    <property type="term" value="P:anatomical structure morphogenesis"/>
    <property type="evidence" value="ECO:0007669"/>
    <property type="project" value="UniProtKB-ARBA"/>
</dbReference>
<feature type="region of interest" description="Disordered" evidence="9">
    <location>
        <begin position="1965"/>
        <end position="1995"/>
    </location>
</feature>
<dbReference type="InterPro" id="IPR020894">
    <property type="entry name" value="Cadherin_CS"/>
</dbReference>
<feature type="domain" description="Cadherin" evidence="12">
    <location>
        <begin position="1413"/>
        <end position="1519"/>
    </location>
</feature>
<keyword evidence="2 10" id="KW-0812">Transmembrane</keyword>
<keyword evidence="5 8" id="KW-0106">Calcium</keyword>
<dbReference type="Proteomes" id="UP000747542">
    <property type="component" value="Unassembled WGS sequence"/>
</dbReference>
<evidence type="ECO:0000256" key="5">
    <source>
        <dbReference type="ARBA" id="ARBA00022837"/>
    </source>
</evidence>
<feature type="domain" description="Cadherin" evidence="12">
    <location>
        <begin position="1169"/>
        <end position="1278"/>
    </location>
</feature>
<feature type="compositionally biased region" description="Polar residues" evidence="9">
    <location>
        <begin position="605"/>
        <end position="615"/>
    </location>
</feature>
<keyword evidence="7 10" id="KW-0472">Membrane</keyword>
<organism evidence="13 14">
    <name type="scientific">Homarus americanus</name>
    <name type="common">American lobster</name>
    <dbReference type="NCBI Taxonomy" id="6706"/>
    <lineage>
        <taxon>Eukaryota</taxon>
        <taxon>Metazoa</taxon>
        <taxon>Ecdysozoa</taxon>
        <taxon>Arthropoda</taxon>
        <taxon>Crustacea</taxon>
        <taxon>Multicrustacea</taxon>
        <taxon>Malacostraca</taxon>
        <taxon>Eumalacostraca</taxon>
        <taxon>Eucarida</taxon>
        <taxon>Decapoda</taxon>
        <taxon>Pleocyemata</taxon>
        <taxon>Astacidea</taxon>
        <taxon>Nephropoidea</taxon>
        <taxon>Nephropidae</taxon>
        <taxon>Homarus</taxon>
    </lineage>
</organism>
<keyword evidence="3 11" id="KW-0732">Signal</keyword>
<dbReference type="PRINTS" id="PR00205">
    <property type="entry name" value="CADHERIN"/>
</dbReference>
<feature type="chain" id="PRO_5035243861" evidence="11">
    <location>
        <begin position="23"/>
        <end position="2196"/>
    </location>
</feature>
<evidence type="ECO:0000313" key="14">
    <source>
        <dbReference type="Proteomes" id="UP000747542"/>
    </source>
</evidence>
<feature type="signal peptide" evidence="11">
    <location>
        <begin position="1"/>
        <end position="22"/>
    </location>
</feature>
<evidence type="ECO:0000256" key="7">
    <source>
        <dbReference type="ARBA" id="ARBA00023136"/>
    </source>
</evidence>
<feature type="domain" description="Cadherin" evidence="12">
    <location>
        <begin position="1026"/>
        <end position="1131"/>
    </location>
</feature>
<dbReference type="EMBL" id="JAHLQT010025733">
    <property type="protein sequence ID" value="KAG7164086.1"/>
    <property type="molecule type" value="Genomic_DNA"/>
</dbReference>
<evidence type="ECO:0000256" key="1">
    <source>
        <dbReference type="ARBA" id="ARBA00004167"/>
    </source>
</evidence>
<dbReference type="GO" id="GO:0007156">
    <property type="term" value="P:homophilic cell adhesion via plasma membrane adhesion molecules"/>
    <property type="evidence" value="ECO:0007669"/>
    <property type="project" value="InterPro"/>
</dbReference>
<dbReference type="GO" id="GO:0005509">
    <property type="term" value="F:calcium ion binding"/>
    <property type="evidence" value="ECO:0007669"/>
    <property type="project" value="UniProtKB-UniRule"/>
</dbReference>
<comment type="caution">
    <text evidence="13">The sequence shown here is derived from an EMBL/GenBank/DDBJ whole genome shotgun (WGS) entry which is preliminary data.</text>
</comment>
<evidence type="ECO:0000313" key="13">
    <source>
        <dbReference type="EMBL" id="KAG7164086.1"/>
    </source>
</evidence>
<dbReference type="InterPro" id="IPR002126">
    <property type="entry name" value="Cadherin-like_dom"/>
</dbReference>
<evidence type="ECO:0000256" key="4">
    <source>
        <dbReference type="ARBA" id="ARBA00022737"/>
    </source>
</evidence>
<name>A0A8J5JTQ9_HOMAM</name>
<comment type="subcellular location">
    <subcellularLocation>
        <location evidence="1">Membrane</location>
        <topology evidence="1">Single-pass membrane protein</topology>
    </subcellularLocation>
</comment>
<feature type="domain" description="Cadherin" evidence="12">
    <location>
        <begin position="1687"/>
        <end position="1809"/>
    </location>
</feature>
<evidence type="ECO:0000256" key="9">
    <source>
        <dbReference type="SAM" id="MobiDB-lite"/>
    </source>
</evidence>
<reference evidence="13" key="1">
    <citation type="journal article" date="2021" name="Sci. Adv.">
        <title>The American lobster genome reveals insights on longevity, neural, and immune adaptations.</title>
        <authorList>
            <person name="Polinski J.M."/>
            <person name="Zimin A.V."/>
            <person name="Clark K.F."/>
            <person name="Kohn A.B."/>
            <person name="Sadowski N."/>
            <person name="Timp W."/>
            <person name="Ptitsyn A."/>
            <person name="Khanna P."/>
            <person name="Romanova D.Y."/>
            <person name="Williams P."/>
            <person name="Greenwood S.J."/>
            <person name="Moroz L.L."/>
            <person name="Walt D.R."/>
            <person name="Bodnar A.G."/>
        </authorList>
    </citation>
    <scope>NUCLEOTIDE SEQUENCE</scope>
    <source>
        <strain evidence="13">GMGI-L3</strain>
    </source>
</reference>
<evidence type="ECO:0000256" key="3">
    <source>
        <dbReference type="ARBA" id="ARBA00022729"/>
    </source>
</evidence>
<feature type="compositionally biased region" description="Basic and acidic residues" evidence="9">
    <location>
        <begin position="559"/>
        <end position="584"/>
    </location>
</feature>
<feature type="region of interest" description="Disordered" evidence="9">
    <location>
        <begin position="2131"/>
        <end position="2196"/>
    </location>
</feature>
<feature type="domain" description="Cadherin" evidence="12">
    <location>
        <begin position="29"/>
        <end position="129"/>
    </location>
</feature>
<evidence type="ECO:0000256" key="8">
    <source>
        <dbReference type="PROSITE-ProRule" id="PRU00043"/>
    </source>
</evidence>
<accession>A0A8J5JTQ9</accession>
<feature type="domain" description="Cadherin" evidence="12">
    <location>
        <begin position="1520"/>
        <end position="1684"/>
    </location>
</feature>
<dbReference type="FunFam" id="2.60.40.60:FF:000033">
    <property type="entry name" value="FAT atypical cadherin 1"/>
    <property type="match status" value="1"/>
</dbReference>
<feature type="domain" description="Cadherin" evidence="12">
    <location>
        <begin position="130"/>
        <end position="239"/>
    </location>
</feature>
<dbReference type="FunFam" id="2.60.40.60:FF:000020">
    <property type="entry name" value="Dachsous cadherin-related 1b"/>
    <property type="match status" value="1"/>
</dbReference>
<feature type="domain" description="Cadherin" evidence="12">
    <location>
        <begin position="963"/>
        <end position="1025"/>
    </location>
</feature>
<dbReference type="GO" id="GO:0060429">
    <property type="term" value="P:epithelium development"/>
    <property type="evidence" value="ECO:0007669"/>
    <property type="project" value="UniProtKB-ARBA"/>
</dbReference>
<feature type="compositionally biased region" description="Polar residues" evidence="9">
    <location>
        <begin position="492"/>
        <end position="513"/>
    </location>
</feature>
<feature type="domain" description="Cadherin" evidence="12">
    <location>
        <begin position="240"/>
        <end position="356"/>
    </location>
</feature>
<feature type="region of interest" description="Disordered" evidence="9">
    <location>
        <begin position="2015"/>
        <end position="2096"/>
    </location>
</feature>